<accession>A0ACB5TIS0</accession>
<name>A0ACB5TIS0_CANBO</name>
<reference evidence="1" key="1">
    <citation type="submission" date="2023-04" db="EMBL/GenBank/DDBJ databases">
        <title>Candida boidinii NBRC 1967.</title>
        <authorList>
            <person name="Ichikawa N."/>
            <person name="Sato H."/>
            <person name="Tonouchi N."/>
        </authorList>
    </citation>
    <scope>NUCLEOTIDE SEQUENCE</scope>
    <source>
        <strain evidence="1">NBRC 1967</strain>
    </source>
</reference>
<gene>
    <name evidence="1" type="ORF">Cboi01_000145300</name>
</gene>
<dbReference type="Proteomes" id="UP001165101">
    <property type="component" value="Unassembled WGS sequence"/>
</dbReference>
<comment type="caution">
    <text evidence="1">The sequence shown here is derived from an EMBL/GenBank/DDBJ whole genome shotgun (WGS) entry which is preliminary data.</text>
</comment>
<proteinExistence type="predicted"/>
<evidence type="ECO:0000313" key="1">
    <source>
        <dbReference type="EMBL" id="GME89564.1"/>
    </source>
</evidence>
<sequence length="492" mass="56945">MEALLSNTVTFIYENNVPKEYSVGIDLLFFGTSPDSKTDKQSEQTKYQPKGIKLVPAGIHIVHLTNSLINYRIARYVECSEGDVFIIKFNDTSSGTSNNNNKNDSNTHLSSLDITFFKNIKNEFGSGNNNNDSNKLINEFNKLISILPFMINFENCLENFKIPFPNSPNSNIYTIKNWSVLTQGLTINKISKFIIKASDIQNGSSIEILNDVVDVDAEKKSSELICTDDSSVDEYKKLQKVMGLDKEQNKRFTNDESSLNLLNLTDLDWRNTIRKHKGDLSNIKQITKDYLDKTWFFNNTFGNNKFNFLIELKFTFLNSIVLNNFNSLNHWIEMIKIVLNMKNFFLYDKDPTSYQFLSQFLSLIYLQLSIIPLELVSNKNKSQEQQQQQQSLNSISIEKKLKTDFSKFLSTLDEIARIDLQLSYNSIIQLLELKFDIFVYQLLDEEDDKDEIEEDFIQAVYDQEMGDANDLDDDDDDDGDDYNDYSEYLQFD</sequence>
<dbReference type="EMBL" id="BSXV01000545">
    <property type="protein sequence ID" value="GME89564.1"/>
    <property type="molecule type" value="Genomic_DNA"/>
</dbReference>
<evidence type="ECO:0000313" key="2">
    <source>
        <dbReference type="Proteomes" id="UP001165101"/>
    </source>
</evidence>
<organism evidence="1 2">
    <name type="scientific">Candida boidinii</name>
    <name type="common">Yeast</name>
    <dbReference type="NCBI Taxonomy" id="5477"/>
    <lineage>
        <taxon>Eukaryota</taxon>
        <taxon>Fungi</taxon>
        <taxon>Dikarya</taxon>
        <taxon>Ascomycota</taxon>
        <taxon>Saccharomycotina</taxon>
        <taxon>Pichiomycetes</taxon>
        <taxon>Pichiales</taxon>
        <taxon>Pichiaceae</taxon>
        <taxon>Ogataea</taxon>
        <taxon>Ogataea/Candida clade</taxon>
    </lineage>
</organism>
<keyword evidence="2" id="KW-1185">Reference proteome</keyword>
<protein>
    <submittedName>
        <fullName evidence="1">Unnamed protein product</fullName>
    </submittedName>
</protein>